<comment type="similarity">
    <text evidence="1 9 11">Belongs to the peptidase A8 family.</text>
</comment>
<dbReference type="PROSITE" id="PS00855">
    <property type="entry name" value="SPASE_II"/>
    <property type="match status" value="1"/>
</dbReference>
<dbReference type="PRINTS" id="PR00781">
    <property type="entry name" value="LIPOSIGPTASE"/>
</dbReference>
<protein>
    <recommendedName>
        <fullName evidence="9">Lipoprotein signal peptidase</fullName>
        <ecNumber evidence="9">3.4.23.36</ecNumber>
    </recommendedName>
    <alternativeName>
        <fullName evidence="9">Prolipoprotein signal peptidase</fullName>
    </alternativeName>
    <alternativeName>
        <fullName evidence="9">Signal peptidase II</fullName>
        <shortName evidence="9">SPase II</shortName>
    </alternativeName>
</protein>
<dbReference type="RefSeq" id="WP_155140762.1">
    <property type="nucleotide sequence ID" value="NZ_BMGZ01000002.1"/>
</dbReference>
<feature type="active site" evidence="9">
    <location>
        <position position="167"/>
    </location>
</feature>
<evidence type="ECO:0000256" key="10">
    <source>
        <dbReference type="RuleBase" id="RU000594"/>
    </source>
</evidence>
<dbReference type="GO" id="GO:0006508">
    <property type="term" value="P:proteolysis"/>
    <property type="evidence" value="ECO:0007669"/>
    <property type="project" value="UniProtKB-KW"/>
</dbReference>
<dbReference type="PANTHER" id="PTHR33695:SF1">
    <property type="entry name" value="LIPOPROTEIN SIGNAL PEPTIDASE"/>
    <property type="match status" value="1"/>
</dbReference>
<dbReference type="GO" id="GO:0004190">
    <property type="term" value="F:aspartic-type endopeptidase activity"/>
    <property type="evidence" value="ECO:0007669"/>
    <property type="project" value="UniProtKB-UniRule"/>
</dbReference>
<dbReference type="EC" id="3.4.23.36" evidence="9"/>
<dbReference type="EMBL" id="VCJR02000002">
    <property type="protein sequence ID" value="NHK28614.1"/>
    <property type="molecule type" value="Genomic_DNA"/>
</dbReference>
<dbReference type="UniPathway" id="UPA00665"/>
<reference evidence="12" key="1">
    <citation type="journal article" date="2014" name="Int. J. Syst. Evol. Microbiol.">
        <title>Complete genome sequence of Corynebacterium casei LMG S-19264T (=DSM 44701T), isolated from a smear-ripened cheese.</title>
        <authorList>
            <consortium name="US DOE Joint Genome Institute (JGI-PGF)"/>
            <person name="Walter F."/>
            <person name="Albersmeier A."/>
            <person name="Kalinowski J."/>
            <person name="Ruckert C."/>
        </authorList>
    </citation>
    <scope>NUCLEOTIDE SEQUENCE</scope>
    <source>
        <strain evidence="12">CGMCC 1.14984</strain>
    </source>
</reference>
<keyword evidence="2 9" id="KW-1003">Cell membrane</keyword>
<evidence type="ECO:0000256" key="2">
    <source>
        <dbReference type="ARBA" id="ARBA00022475"/>
    </source>
</evidence>
<comment type="function">
    <text evidence="9 10">This protein specifically catalyzes the removal of signal peptides from prolipoproteins.</text>
</comment>
<comment type="pathway">
    <text evidence="9">Protein modification; lipoprotein biosynthesis (signal peptide cleavage).</text>
</comment>
<evidence type="ECO:0000313" key="15">
    <source>
        <dbReference type="Proteomes" id="UP000818603"/>
    </source>
</evidence>
<accession>A0A8J3EV15</accession>
<evidence type="ECO:0000256" key="5">
    <source>
        <dbReference type="ARBA" id="ARBA00022750"/>
    </source>
</evidence>
<evidence type="ECO:0000313" key="14">
    <source>
        <dbReference type="Proteomes" id="UP000621856"/>
    </source>
</evidence>
<evidence type="ECO:0000256" key="4">
    <source>
        <dbReference type="ARBA" id="ARBA00022692"/>
    </source>
</evidence>
<evidence type="ECO:0000313" key="13">
    <source>
        <dbReference type="EMBL" id="NHK28614.1"/>
    </source>
</evidence>
<comment type="catalytic activity">
    <reaction evidence="9 10">
        <text>Release of signal peptides from bacterial membrane prolipoproteins. Hydrolyzes -Xaa-Yaa-Zaa-|-(S,diacylglyceryl)Cys-, in which Xaa is hydrophobic (preferably Leu), and Yaa (Ala or Ser) and Zaa (Gly or Ala) have small, neutral side chains.</text>
        <dbReference type="EC" id="3.4.23.36"/>
    </reaction>
</comment>
<proteinExistence type="inferred from homology"/>
<gene>
    <name evidence="9 13" type="primary">lspA</name>
    <name evidence="13" type="ORF">FF098_011910</name>
    <name evidence="12" type="ORF">GCM10011355_23940</name>
</gene>
<keyword evidence="15" id="KW-1185">Reference proteome</keyword>
<feature type="transmembrane region" description="Helical" evidence="9">
    <location>
        <begin position="160"/>
        <end position="182"/>
    </location>
</feature>
<reference evidence="12" key="3">
    <citation type="submission" date="2020-09" db="EMBL/GenBank/DDBJ databases">
        <authorList>
            <person name="Sun Q."/>
            <person name="Zhou Y."/>
        </authorList>
    </citation>
    <scope>NUCLEOTIDE SEQUENCE</scope>
    <source>
        <strain evidence="12">CGMCC 1.14984</strain>
    </source>
</reference>
<dbReference type="HAMAP" id="MF_00161">
    <property type="entry name" value="LspA"/>
    <property type="match status" value="1"/>
</dbReference>
<comment type="subcellular location">
    <subcellularLocation>
        <location evidence="9">Cell membrane</location>
        <topology evidence="9">Multi-pass membrane protein</topology>
    </subcellularLocation>
</comment>
<dbReference type="Proteomes" id="UP000621856">
    <property type="component" value="Unassembled WGS sequence"/>
</dbReference>
<keyword evidence="7 9" id="KW-1133">Transmembrane helix</keyword>
<keyword evidence="4 9" id="KW-0812">Transmembrane</keyword>
<keyword evidence="5 9" id="KW-0064">Aspartyl protease</keyword>
<comment type="caution">
    <text evidence="12">The sequence shown here is derived from an EMBL/GenBank/DDBJ whole genome shotgun (WGS) entry which is preliminary data.</text>
</comment>
<feature type="transmembrane region" description="Helical" evidence="9">
    <location>
        <begin position="21"/>
        <end position="40"/>
    </location>
</feature>
<evidence type="ECO:0000313" key="12">
    <source>
        <dbReference type="EMBL" id="GGH99006.1"/>
    </source>
</evidence>
<feature type="active site" evidence="9">
    <location>
        <position position="150"/>
    </location>
</feature>
<evidence type="ECO:0000256" key="8">
    <source>
        <dbReference type="ARBA" id="ARBA00023136"/>
    </source>
</evidence>
<evidence type="ECO:0000256" key="3">
    <source>
        <dbReference type="ARBA" id="ARBA00022670"/>
    </source>
</evidence>
<dbReference type="NCBIfam" id="TIGR00077">
    <property type="entry name" value="lspA"/>
    <property type="match status" value="1"/>
</dbReference>
<name>A0A8J3EV15_9PROT</name>
<feature type="transmembrane region" description="Helical" evidence="9">
    <location>
        <begin position="99"/>
        <end position="116"/>
    </location>
</feature>
<evidence type="ECO:0000256" key="11">
    <source>
        <dbReference type="RuleBase" id="RU004181"/>
    </source>
</evidence>
<evidence type="ECO:0000256" key="6">
    <source>
        <dbReference type="ARBA" id="ARBA00022801"/>
    </source>
</evidence>
<dbReference type="AlphaFoldDB" id="A0A8J3EV15"/>
<dbReference type="GO" id="GO:0005886">
    <property type="term" value="C:plasma membrane"/>
    <property type="evidence" value="ECO:0007669"/>
    <property type="project" value="UniProtKB-SubCell"/>
</dbReference>
<evidence type="ECO:0000256" key="7">
    <source>
        <dbReference type="ARBA" id="ARBA00022989"/>
    </source>
</evidence>
<reference evidence="13 15" key="2">
    <citation type="submission" date="2020-02" db="EMBL/GenBank/DDBJ databases">
        <title>Genome sequence of Parvularcula flava strain NH6-79.</title>
        <authorList>
            <person name="Abdul Karim M.H."/>
            <person name="Lam M.Q."/>
            <person name="Chen S.J."/>
            <person name="Yahya A."/>
            <person name="Shahir S."/>
            <person name="Shamsir M.S."/>
            <person name="Chong C.S."/>
        </authorList>
    </citation>
    <scope>NUCLEOTIDE SEQUENCE [LARGE SCALE GENOMIC DNA]</scope>
    <source>
        <strain evidence="13 15">NH6-79</strain>
    </source>
</reference>
<keyword evidence="3 9" id="KW-0645">Protease</keyword>
<sequence length="205" mass="22370">MASGKKGLRPGKRFRIWRHQIARNSYAHFALILSAVVIVLDQLTKFLVLRNDTLAGPLCSPTNPRYCGQIEISQIFDLTMVWNRGVSFGLFAGGMTSRIGLSILQVGVSIALIYWLASLKRRVAALGVGLIIGGALGNAYDRIVYGAVVDFLDFSGLYFPWVFNIADAGINVGVACLLYDAFFVTPRLEREKAASKSSKAGQEHG</sequence>
<organism evidence="12 14">
    <name type="scientific">Aquisalinus luteolus</name>
    <dbReference type="NCBI Taxonomy" id="1566827"/>
    <lineage>
        <taxon>Bacteria</taxon>
        <taxon>Pseudomonadati</taxon>
        <taxon>Pseudomonadota</taxon>
        <taxon>Alphaproteobacteria</taxon>
        <taxon>Parvularculales</taxon>
        <taxon>Parvularculaceae</taxon>
        <taxon>Aquisalinus</taxon>
    </lineage>
</organism>
<dbReference type="EMBL" id="BMGZ01000002">
    <property type="protein sequence ID" value="GGH99006.1"/>
    <property type="molecule type" value="Genomic_DNA"/>
</dbReference>
<dbReference type="Pfam" id="PF01252">
    <property type="entry name" value="Peptidase_A8"/>
    <property type="match status" value="1"/>
</dbReference>
<dbReference type="InterPro" id="IPR001872">
    <property type="entry name" value="Peptidase_A8"/>
</dbReference>
<keyword evidence="8 9" id="KW-0472">Membrane</keyword>
<dbReference type="Proteomes" id="UP000818603">
    <property type="component" value="Unassembled WGS sequence"/>
</dbReference>
<dbReference type="PANTHER" id="PTHR33695">
    <property type="entry name" value="LIPOPROTEIN SIGNAL PEPTIDASE"/>
    <property type="match status" value="1"/>
</dbReference>
<evidence type="ECO:0000256" key="1">
    <source>
        <dbReference type="ARBA" id="ARBA00006139"/>
    </source>
</evidence>
<keyword evidence="6 9" id="KW-0378">Hydrolase</keyword>
<evidence type="ECO:0000256" key="9">
    <source>
        <dbReference type="HAMAP-Rule" id="MF_00161"/>
    </source>
</evidence>
<feature type="transmembrane region" description="Helical" evidence="9">
    <location>
        <begin position="123"/>
        <end position="140"/>
    </location>
</feature>